<sequence>WFDDYADPNSWRYKQLANYAFETIMKSSRSTSLNGELQNAVNLQFKSGSVVISGNLVVRDTLTNTADAIIKLLSESLKATDLGGVIVDNVGSSGRARFYDPVAGPTAENSAGGSTGRAA</sequence>
<evidence type="ECO:0000313" key="1">
    <source>
        <dbReference type="Proteomes" id="UP000095280"/>
    </source>
</evidence>
<dbReference type="InterPro" id="IPR036364">
    <property type="entry name" value="SEA_dom_sf"/>
</dbReference>
<accession>A0A1I8G1K7</accession>
<proteinExistence type="predicted"/>
<dbReference type="Proteomes" id="UP000095280">
    <property type="component" value="Unplaced"/>
</dbReference>
<protein>
    <submittedName>
        <fullName evidence="2 3">Metalloprotease</fullName>
    </submittedName>
</protein>
<dbReference type="WBParaSite" id="maker-uti_cns_0000463-snap-gene-0.8-mRNA-1">
    <property type="protein sequence ID" value="maker-uti_cns_0000463-snap-gene-0.8-mRNA-1"/>
    <property type="gene ID" value="maker-uti_cns_0000463-snap-gene-0.8"/>
</dbReference>
<keyword evidence="1" id="KW-1185">Reference proteome</keyword>
<name>A0A1I8G1K7_9PLAT</name>
<dbReference type="WBParaSite" id="maker-uti_cns_0002475-snap-gene-0.3-mRNA-1">
    <property type="protein sequence ID" value="maker-uti_cns_0002475-snap-gene-0.3-mRNA-1"/>
    <property type="gene ID" value="maker-uti_cns_0002475-snap-gene-0.3"/>
</dbReference>
<evidence type="ECO:0000313" key="3">
    <source>
        <dbReference type="WBParaSite" id="maker-uti_cns_0002475-snap-gene-0.3-mRNA-1"/>
    </source>
</evidence>
<organism evidence="1 2">
    <name type="scientific">Macrostomum lignano</name>
    <dbReference type="NCBI Taxonomy" id="282301"/>
    <lineage>
        <taxon>Eukaryota</taxon>
        <taxon>Metazoa</taxon>
        <taxon>Spiralia</taxon>
        <taxon>Lophotrochozoa</taxon>
        <taxon>Platyhelminthes</taxon>
        <taxon>Rhabditophora</taxon>
        <taxon>Macrostomorpha</taxon>
        <taxon>Macrostomida</taxon>
        <taxon>Macrostomidae</taxon>
        <taxon>Macrostomum</taxon>
    </lineage>
</organism>
<evidence type="ECO:0000313" key="2">
    <source>
        <dbReference type="WBParaSite" id="maker-uti_cns_0000463-snap-gene-0.8-mRNA-1"/>
    </source>
</evidence>
<reference evidence="2 3" key="1">
    <citation type="submission" date="2016-11" db="UniProtKB">
        <authorList>
            <consortium name="WormBaseParasite"/>
        </authorList>
    </citation>
    <scope>IDENTIFICATION</scope>
</reference>
<dbReference type="AlphaFoldDB" id="A0A1I8G1K7"/>
<dbReference type="SUPFAM" id="SSF82671">
    <property type="entry name" value="SEA domain"/>
    <property type="match status" value="1"/>
</dbReference>